<dbReference type="Gene3D" id="3.90.79.10">
    <property type="entry name" value="Nucleoside Triphosphate Pyrophosphohydrolase"/>
    <property type="match status" value="1"/>
</dbReference>
<sequence length="168" mass="18455">MGIPDYVRVMRAHVGHDLLLLPGVSAIVVDERGRLLLGQRSDTGRWAVLAGMVEPGEQPADTVVREVREEAGVDVVVERLLGVASHPVHYPNGDRCEYLNVTFLCRAVGGEARVGDDESLDVAWFDPADLPDMEPYSRLRVEMALRDAKEAWFAPAGSRHPALTEPSM</sequence>
<dbReference type="Proteomes" id="UP001058003">
    <property type="component" value="Chromosome"/>
</dbReference>
<dbReference type="PROSITE" id="PS51462">
    <property type="entry name" value="NUDIX"/>
    <property type="match status" value="1"/>
</dbReference>
<accession>A0A9Q9I8G7</accession>
<evidence type="ECO:0000256" key="1">
    <source>
        <dbReference type="ARBA" id="ARBA00001946"/>
    </source>
</evidence>
<evidence type="ECO:0000313" key="5">
    <source>
        <dbReference type="Proteomes" id="UP001058003"/>
    </source>
</evidence>
<dbReference type="CDD" id="cd18879">
    <property type="entry name" value="NUDIX_Hydrolase"/>
    <property type="match status" value="1"/>
</dbReference>
<evidence type="ECO:0000313" key="4">
    <source>
        <dbReference type="EMBL" id="UWZ50316.1"/>
    </source>
</evidence>
<evidence type="ECO:0000259" key="3">
    <source>
        <dbReference type="PROSITE" id="PS51462"/>
    </source>
</evidence>
<feature type="domain" description="Nudix hydrolase" evidence="3">
    <location>
        <begin position="19"/>
        <end position="147"/>
    </location>
</feature>
<protein>
    <submittedName>
        <fullName evidence="4">NUDIX domain-containing protein</fullName>
    </submittedName>
</protein>
<name>A0A9Q9I8G7_9ACTN</name>
<dbReference type="PROSITE" id="PS00893">
    <property type="entry name" value="NUDIX_BOX"/>
    <property type="match status" value="1"/>
</dbReference>
<dbReference type="Pfam" id="PF00293">
    <property type="entry name" value="NUDIX"/>
    <property type="match status" value="1"/>
</dbReference>
<reference evidence="4" key="1">
    <citation type="submission" date="2021-04" db="EMBL/GenBank/DDBJ databases">
        <title>Dactylosporangium aurantiacum NRRL B-8018 full assembly.</title>
        <authorList>
            <person name="Hartkoorn R.C."/>
            <person name="Beaudoing E."/>
            <person name="Hot D."/>
        </authorList>
    </citation>
    <scope>NUCLEOTIDE SEQUENCE</scope>
    <source>
        <strain evidence="4">NRRL B-8018</strain>
    </source>
</reference>
<evidence type="ECO:0000256" key="2">
    <source>
        <dbReference type="ARBA" id="ARBA00022801"/>
    </source>
</evidence>
<dbReference type="SUPFAM" id="SSF55811">
    <property type="entry name" value="Nudix"/>
    <property type="match status" value="1"/>
</dbReference>
<dbReference type="InterPro" id="IPR015797">
    <property type="entry name" value="NUDIX_hydrolase-like_dom_sf"/>
</dbReference>
<dbReference type="EMBL" id="CP073767">
    <property type="protein sequence ID" value="UWZ50316.1"/>
    <property type="molecule type" value="Genomic_DNA"/>
</dbReference>
<dbReference type="AlphaFoldDB" id="A0A9Q9I8G7"/>
<dbReference type="KEGG" id="daur:Daura_26080"/>
<organism evidence="4 5">
    <name type="scientific">Dactylosporangium aurantiacum</name>
    <dbReference type="NCBI Taxonomy" id="35754"/>
    <lineage>
        <taxon>Bacteria</taxon>
        <taxon>Bacillati</taxon>
        <taxon>Actinomycetota</taxon>
        <taxon>Actinomycetes</taxon>
        <taxon>Micromonosporales</taxon>
        <taxon>Micromonosporaceae</taxon>
        <taxon>Dactylosporangium</taxon>
    </lineage>
</organism>
<dbReference type="PANTHER" id="PTHR43046">
    <property type="entry name" value="GDP-MANNOSE MANNOSYL HYDROLASE"/>
    <property type="match status" value="1"/>
</dbReference>
<dbReference type="RefSeq" id="WP_033364238.1">
    <property type="nucleotide sequence ID" value="NZ_CP073767.1"/>
</dbReference>
<dbReference type="GO" id="GO:0016787">
    <property type="term" value="F:hydrolase activity"/>
    <property type="evidence" value="ECO:0007669"/>
    <property type="project" value="UniProtKB-KW"/>
</dbReference>
<dbReference type="OrthoDB" id="9814308at2"/>
<dbReference type="PANTHER" id="PTHR43046:SF16">
    <property type="entry name" value="ADP-RIBOSE PYROPHOSPHATASE YJHB-RELATED"/>
    <property type="match status" value="1"/>
</dbReference>
<dbReference type="InterPro" id="IPR000086">
    <property type="entry name" value="NUDIX_hydrolase_dom"/>
</dbReference>
<dbReference type="InterPro" id="IPR020084">
    <property type="entry name" value="NUDIX_hydrolase_CS"/>
</dbReference>
<comment type="cofactor">
    <cofactor evidence="1">
        <name>Mg(2+)</name>
        <dbReference type="ChEBI" id="CHEBI:18420"/>
    </cofactor>
</comment>
<keyword evidence="5" id="KW-1185">Reference proteome</keyword>
<gene>
    <name evidence="4" type="ORF">Daura_26080</name>
</gene>
<keyword evidence="2" id="KW-0378">Hydrolase</keyword>
<proteinExistence type="predicted"/>